<dbReference type="Proteomes" id="UP001205998">
    <property type="component" value="Unassembled WGS sequence"/>
</dbReference>
<evidence type="ECO:0000256" key="2">
    <source>
        <dbReference type="ARBA" id="ARBA00022692"/>
    </source>
</evidence>
<evidence type="ECO:0008006" key="9">
    <source>
        <dbReference type="Google" id="ProtNLM"/>
    </source>
</evidence>
<dbReference type="SUPFAM" id="SSF48652">
    <property type="entry name" value="Tetraspanin"/>
    <property type="match status" value="1"/>
</dbReference>
<feature type="transmembrane region" description="Helical" evidence="6">
    <location>
        <begin position="12"/>
        <end position="32"/>
    </location>
</feature>
<reference evidence="7" key="1">
    <citation type="submission" date="2018-07" db="EMBL/GenBank/DDBJ databases">
        <title>Comparative genomics of catfishes provides insights into carnivory and benthic adaptation.</title>
        <authorList>
            <person name="Zhang Y."/>
            <person name="Wang D."/>
            <person name="Peng Z."/>
            <person name="Zheng S."/>
            <person name="Shao F."/>
            <person name="Tao W."/>
        </authorList>
    </citation>
    <scope>NUCLEOTIDE SEQUENCE</scope>
    <source>
        <strain evidence="7">Chongqing</strain>
    </source>
</reference>
<feature type="transmembrane region" description="Helical" evidence="6">
    <location>
        <begin position="52"/>
        <end position="74"/>
    </location>
</feature>
<name>A0AAD5FK33_SILAS</name>
<proteinExistence type="predicted"/>
<dbReference type="PANTHER" id="PTHR19282:SF561">
    <property type="entry name" value="TETRASPANIN"/>
    <property type="match status" value="1"/>
</dbReference>
<evidence type="ECO:0000313" key="8">
    <source>
        <dbReference type="Proteomes" id="UP001205998"/>
    </source>
</evidence>
<feature type="compositionally biased region" description="Basic and acidic residues" evidence="5">
    <location>
        <begin position="295"/>
        <end position="305"/>
    </location>
</feature>
<dbReference type="AlphaFoldDB" id="A0AAD5FK33"/>
<comment type="caution">
    <text evidence="7">The sequence shown here is derived from an EMBL/GenBank/DDBJ whole genome shotgun (WGS) entry which is preliminary data.</text>
</comment>
<organism evidence="7 8">
    <name type="scientific">Silurus asotus</name>
    <name type="common">Amur catfish</name>
    <name type="synonym">Parasilurus asotus</name>
    <dbReference type="NCBI Taxonomy" id="30991"/>
    <lineage>
        <taxon>Eukaryota</taxon>
        <taxon>Metazoa</taxon>
        <taxon>Chordata</taxon>
        <taxon>Craniata</taxon>
        <taxon>Vertebrata</taxon>
        <taxon>Euteleostomi</taxon>
        <taxon>Actinopterygii</taxon>
        <taxon>Neopterygii</taxon>
        <taxon>Teleostei</taxon>
        <taxon>Ostariophysi</taxon>
        <taxon>Siluriformes</taxon>
        <taxon>Siluridae</taxon>
        <taxon>Silurus</taxon>
    </lineage>
</organism>
<dbReference type="EMBL" id="MU551695">
    <property type="protein sequence ID" value="KAI5618387.1"/>
    <property type="molecule type" value="Genomic_DNA"/>
</dbReference>
<gene>
    <name evidence="7" type="ORF">C0J50_21975</name>
</gene>
<dbReference type="PRINTS" id="PR00259">
    <property type="entry name" value="TMFOUR"/>
</dbReference>
<evidence type="ECO:0000256" key="4">
    <source>
        <dbReference type="ARBA" id="ARBA00023136"/>
    </source>
</evidence>
<evidence type="ECO:0000256" key="3">
    <source>
        <dbReference type="ARBA" id="ARBA00022989"/>
    </source>
</evidence>
<dbReference type="Pfam" id="PF00335">
    <property type="entry name" value="Tetraspanin"/>
    <property type="match status" value="1"/>
</dbReference>
<feature type="transmembrane region" description="Helical" evidence="6">
    <location>
        <begin position="81"/>
        <end position="105"/>
    </location>
</feature>
<dbReference type="InterPro" id="IPR018499">
    <property type="entry name" value="Tetraspanin/Peripherin"/>
</dbReference>
<keyword evidence="2 6" id="KW-0812">Transmembrane</keyword>
<sequence>MLLLNVSTMFQLAGAAILGVGIWVTVDSSSMLGKLSQIDNAPPELAQLANVGYLLIAVGAILTIMGFLGCCGAITENKCMLLTFFIIVLLIFIAEVAGAIVILAFKPLAEEALNGLNKNFVEAIKKDYGENIDFTSVLNNTMIQAEKALNGLNENFVKNIKKDYGENDGFTSFLNNTMIQLNCCGYNNYTDFEGSPFEKSSNLFPKTCCNENTPCNQEKAKKQEVRGCFNALVKLIEDNAVLLGGVALGIAALEAGRGTLRKASPIDPDKGGPVSIAAEQEKIGRGPRQSSVLGRDQERVSGPRKDWKLSQALGRDQRWRGVHNEGRRPSNVYGGDRRPIDVHGGDQRPIDVHGRDRRRRDNLPGDLERSDVLGGYREHRGTLSRTLNRNREPLESSAVVRGTWRPDIFRRGTWRPDVFLRGTWGRAVDLKRTWGRAFDLRRTWGASLRPEEDLGSSLRPEEDLGASLRPEEDLGASLRPEED</sequence>
<dbReference type="GO" id="GO:0005886">
    <property type="term" value="C:plasma membrane"/>
    <property type="evidence" value="ECO:0007669"/>
    <property type="project" value="TreeGrafter"/>
</dbReference>
<evidence type="ECO:0000256" key="1">
    <source>
        <dbReference type="ARBA" id="ARBA00004141"/>
    </source>
</evidence>
<feature type="region of interest" description="Disordered" evidence="5">
    <location>
        <begin position="281"/>
        <end position="305"/>
    </location>
</feature>
<dbReference type="InterPro" id="IPR008952">
    <property type="entry name" value="Tetraspanin_EC2_sf"/>
</dbReference>
<keyword evidence="4 6" id="KW-0472">Membrane</keyword>
<feature type="region of interest" description="Disordered" evidence="5">
    <location>
        <begin position="450"/>
        <end position="483"/>
    </location>
</feature>
<feature type="region of interest" description="Disordered" evidence="5">
    <location>
        <begin position="319"/>
        <end position="371"/>
    </location>
</feature>
<dbReference type="PANTHER" id="PTHR19282">
    <property type="entry name" value="TETRASPANIN"/>
    <property type="match status" value="1"/>
</dbReference>
<protein>
    <recommendedName>
        <fullName evidence="9">Tetraspanin</fullName>
    </recommendedName>
</protein>
<feature type="compositionally biased region" description="Basic and acidic residues" evidence="5">
    <location>
        <begin position="319"/>
        <end position="328"/>
    </location>
</feature>
<keyword evidence="8" id="KW-1185">Reference proteome</keyword>
<evidence type="ECO:0000256" key="6">
    <source>
        <dbReference type="SAM" id="Phobius"/>
    </source>
</evidence>
<dbReference type="Gene3D" id="1.10.1450.10">
    <property type="entry name" value="Tetraspanin"/>
    <property type="match status" value="1"/>
</dbReference>
<evidence type="ECO:0000256" key="5">
    <source>
        <dbReference type="SAM" id="MobiDB-lite"/>
    </source>
</evidence>
<accession>A0AAD5FK33</accession>
<feature type="compositionally biased region" description="Basic and acidic residues" evidence="5">
    <location>
        <begin position="335"/>
        <end position="371"/>
    </location>
</feature>
<comment type="subcellular location">
    <subcellularLocation>
        <location evidence="1">Membrane</location>
        <topology evidence="1">Multi-pass membrane protein</topology>
    </subcellularLocation>
</comment>
<keyword evidence="3 6" id="KW-1133">Transmembrane helix</keyword>
<dbReference type="CDD" id="cd03156">
    <property type="entry name" value="uroplakin_I_like_LEL"/>
    <property type="match status" value="1"/>
</dbReference>
<evidence type="ECO:0000313" key="7">
    <source>
        <dbReference type="EMBL" id="KAI5618387.1"/>
    </source>
</evidence>